<feature type="transmembrane region" description="Helical" evidence="1">
    <location>
        <begin position="65"/>
        <end position="86"/>
    </location>
</feature>
<feature type="transmembrane region" description="Helical" evidence="1">
    <location>
        <begin position="37"/>
        <end position="58"/>
    </location>
</feature>
<organism evidence="2 3">
    <name type="scientific">Mesobacillus subterraneus</name>
    <dbReference type="NCBI Taxonomy" id="285983"/>
    <lineage>
        <taxon>Bacteria</taxon>
        <taxon>Bacillati</taxon>
        <taxon>Bacillota</taxon>
        <taxon>Bacilli</taxon>
        <taxon>Bacillales</taxon>
        <taxon>Bacillaceae</taxon>
        <taxon>Mesobacillus</taxon>
    </lineage>
</organism>
<dbReference type="RefSeq" id="WP_125482037.1">
    <property type="nucleotide sequence ID" value="NZ_RSFW01000032.1"/>
</dbReference>
<keyword evidence="1" id="KW-0812">Transmembrane</keyword>
<proteinExistence type="predicted"/>
<dbReference type="Proteomes" id="UP000279911">
    <property type="component" value="Unassembled WGS sequence"/>
</dbReference>
<dbReference type="EMBL" id="RSFW01000032">
    <property type="protein sequence ID" value="RSD22513.1"/>
    <property type="molecule type" value="Genomic_DNA"/>
</dbReference>
<gene>
    <name evidence="2" type="primary">bofA</name>
    <name evidence="2" type="ORF">EJA10_21205</name>
</gene>
<sequence length="87" mass="8986">MDPIVVISVLGGLILLLLVIGAPTKPLRLIGQSAIKVLIGAIFLFFLNAFGTGFGIYVPINLATAAVSGLLGIPGVFALVAIQTWII</sequence>
<keyword evidence="1" id="KW-0472">Membrane</keyword>
<evidence type="ECO:0000313" key="2">
    <source>
        <dbReference type="EMBL" id="RSD22513.1"/>
    </source>
</evidence>
<dbReference type="NCBIfam" id="TIGR02862">
    <property type="entry name" value="spore_BofA"/>
    <property type="match status" value="1"/>
</dbReference>
<dbReference type="Pfam" id="PF07441">
    <property type="entry name" value="BofA"/>
    <property type="match status" value="1"/>
</dbReference>
<dbReference type="STRING" id="285983.UB32_06000"/>
<reference evidence="3" key="1">
    <citation type="submission" date="2018-12" db="EMBL/GenBank/DDBJ databases">
        <title>Bacillus chawlae sp. nov., Bacillus glennii sp. nov., and Bacillus saganii sp. nov. Isolated from the Vehicle Assembly Building at Kennedy Space Center where the Viking Spacecraft were Assembled.</title>
        <authorList>
            <person name="Seuylemezian A."/>
            <person name="Vaishampayan P."/>
        </authorList>
    </citation>
    <scope>NUCLEOTIDE SEQUENCE [LARGE SCALE GENOMIC DNA]</scope>
    <source>
        <strain evidence="3">DSM 13966</strain>
    </source>
</reference>
<comment type="caution">
    <text evidence="2">The sequence shown here is derived from an EMBL/GenBank/DDBJ whole genome shotgun (WGS) entry which is preliminary data.</text>
</comment>
<protein>
    <submittedName>
        <fullName evidence="2">Pro-sigmaK processing inhibitor BofA</fullName>
    </submittedName>
</protein>
<dbReference type="InterPro" id="IPR010001">
    <property type="entry name" value="BofA"/>
</dbReference>
<accession>A0A427TH35</accession>
<dbReference type="AlphaFoldDB" id="A0A427TH35"/>
<name>A0A427TH35_9BACI</name>
<keyword evidence="1" id="KW-1133">Transmembrane helix</keyword>
<evidence type="ECO:0000313" key="3">
    <source>
        <dbReference type="Proteomes" id="UP000279911"/>
    </source>
</evidence>
<dbReference type="OrthoDB" id="2692225at2"/>
<evidence type="ECO:0000256" key="1">
    <source>
        <dbReference type="SAM" id="Phobius"/>
    </source>
</evidence>